<evidence type="ECO:0000313" key="4">
    <source>
        <dbReference type="Proteomes" id="UP001357452"/>
    </source>
</evidence>
<sequence length="325" mass="36332">MTTTKKLIWLLMVGLVFSNCTKNKDITHPDFDYQTVYFGTQYPVRTLELGEDLFVDNSLDNEKKVEIKATLAGTRDNKKNVAIGVQVDNSLLDRLYFSNTGAKILPMPSNYYTMASNTINIHPGNILGGVQVQLTDAFFADPLSLVNTYAIPLKMVSVQNADSILAGKDFVLYVVKYVNTWHGNYLRRGQDEVTYQGETTPVTITRRAEYRERDEVNKLTTRSLSQLEFPVPLKDKNGVNITVTLLLNFDDNGNCTITSGTAGVTASGTGSFVKRGDKNSWGNQDRDVLYLNYNISMSQLTATTKDTLVMRDRAVAPEYFTPIVQ</sequence>
<organism evidence="3 4">
    <name type="scientific">Niabella digestorum</name>
    <dbReference type="NCBI Taxonomy" id="3117701"/>
    <lineage>
        <taxon>Bacteria</taxon>
        <taxon>Pseudomonadati</taxon>
        <taxon>Bacteroidota</taxon>
        <taxon>Chitinophagia</taxon>
        <taxon>Chitinophagales</taxon>
        <taxon>Chitinophagaceae</taxon>
        <taxon>Niabella</taxon>
    </lineage>
</organism>
<evidence type="ECO:0000259" key="2">
    <source>
        <dbReference type="Pfam" id="PF18620"/>
    </source>
</evidence>
<feature type="domain" description="DUF5627" evidence="2">
    <location>
        <begin position="180"/>
        <end position="313"/>
    </location>
</feature>
<reference evidence="3 4" key="1">
    <citation type="submission" date="2024-01" db="EMBL/GenBank/DDBJ databases">
        <title>Niabella digestum sp. nov., isolated from waste digestion system.</title>
        <authorList>
            <person name="Zhang L."/>
        </authorList>
    </citation>
    <scope>NUCLEOTIDE SEQUENCE [LARGE SCALE GENOMIC DNA]</scope>
    <source>
        <strain evidence="3 4">A18</strain>
    </source>
</reference>
<dbReference type="EMBL" id="JAZGLY010000009">
    <property type="protein sequence ID" value="MEE6188232.1"/>
    <property type="molecule type" value="Genomic_DNA"/>
</dbReference>
<dbReference type="InterPro" id="IPR040580">
    <property type="entry name" value="DUF5627"/>
</dbReference>
<protein>
    <submittedName>
        <fullName evidence="3">DUF5627 domain-containing protein</fullName>
    </submittedName>
</protein>
<proteinExistence type="predicted"/>
<evidence type="ECO:0000313" key="3">
    <source>
        <dbReference type="EMBL" id="MEE6188232.1"/>
    </source>
</evidence>
<dbReference type="Proteomes" id="UP001357452">
    <property type="component" value="Unassembled WGS sequence"/>
</dbReference>
<dbReference type="RefSeq" id="WP_330975638.1">
    <property type="nucleotide sequence ID" value="NZ_JAZGLY010000009.1"/>
</dbReference>
<dbReference type="Gene3D" id="2.60.40.1740">
    <property type="entry name" value="hypothetical protein (bacova_03559)"/>
    <property type="match status" value="1"/>
</dbReference>
<dbReference type="InterPro" id="IPR013728">
    <property type="entry name" value="BT_3987-like_N"/>
</dbReference>
<comment type="caution">
    <text evidence="3">The sequence shown here is derived from an EMBL/GenBank/DDBJ whole genome shotgun (WGS) entry which is preliminary data.</text>
</comment>
<dbReference type="Gene3D" id="2.40.128.420">
    <property type="match status" value="1"/>
</dbReference>
<accession>A0ABU7RJV3</accession>
<dbReference type="Pfam" id="PF18620">
    <property type="entry name" value="DUF5627"/>
    <property type="match status" value="1"/>
</dbReference>
<evidence type="ECO:0000259" key="1">
    <source>
        <dbReference type="Pfam" id="PF08522"/>
    </source>
</evidence>
<feature type="domain" description="BT-3987-like N-terminal" evidence="1">
    <location>
        <begin position="34"/>
        <end position="161"/>
    </location>
</feature>
<name>A0ABU7RJV3_9BACT</name>
<gene>
    <name evidence="3" type="ORF">V2H41_13210</name>
</gene>
<keyword evidence="4" id="KW-1185">Reference proteome</keyword>
<dbReference type="Pfam" id="PF08522">
    <property type="entry name" value="BT_3987-like_N"/>
    <property type="match status" value="1"/>
</dbReference>